<protein>
    <submittedName>
        <fullName evidence="2">Uncharacterized protein</fullName>
    </submittedName>
</protein>
<dbReference type="AlphaFoldDB" id="A0A4Z2FIS5"/>
<feature type="region of interest" description="Disordered" evidence="1">
    <location>
        <begin position="1"/>
        <end position="70"/>
    </location>
</feature>
<gene>
    <name evidence="2" type="ORF">EYF80_049643</name>
</gene>
<feature type="compositionally biased region" description="Basic and acidic residues" evidence="1">
    <location>
        <begin position="31"/>
        <end position="53"/>
    </location>
</feature>
<accession>A0A4Z2FIS5</accession>
<feature type="compositionally biased region" description="Polar residues" evidence="1">
    <location>
        <begin position="1"/>
        <end position="13"/>
    </location>
</feature>
<reference evidence="2 3" key="1">
    <citation type="submission" date="2019-03" db="EMBL/GenBank/DDBJ databases">
        <title>First draft genome of Liparis tanakae, snailfish: a comprehensive survey of snailfish specific genes.</title>
        <authorList>
            <person name="Kim W."/>
            <person name="Song I."/>
            <person name="Jeong J.-H."/>
            <person name="Kim D."/>
            <person name="Kim S."/>
            <person name="Ryu S."/>
            <person name="Song J.Y."/>
            <person name="Lee S.K."/>
        </authorList>
    </citation>
    <scope>NUCLEOTIDE SEQUENCE [LARGE SCALE GENOMIC DNA]</scope>
    <source>
        <tissue evidence="2">Muscle</tissue>
    </source>
</reference>
<proteinExistence type="predicted"/>
<evidence type="ECO:0000256" key="1">
    <source>
        <dbReference type="SAM" id="MobiDB-lite"/>
    </source>
</evidence>
<keyword evidence="3" id="KW-1185">Reference proteome</keyword>
<feature type="compositionally biased region" description="Low complexity" evidence="1">
    <location>
        <begin position="56"/>
        <end position="70"/>
    </location>
</feature>
<evidence type="ECO:0000313" key="2">
    <source>
        <dbReference type="EMBL" id="TNN40182.1"/>
    </source>
</evidence>
<comment type="caution">
    <text evidence="2">The sequence shown here is derived from an EMBL/GenBank/DDBJ whole genome shotgun (WGS) entry which is preliminary data.</text>
</comment>
<dbReference type="EMBL" id="SRLO01001211">
    <property type="protein sequence ID" value="TNN40182.1"/>
    <property type="molecule type" value="Genomic_DNA"/>
</dbReference>
<sequence length="84" mass="9164">MLPSSASLSLTDTPNRHDLTALTCEPPLKSSAERKAQCEKEPQRSISDTKRQYLDSLQSPSPQLFPSPSSHTCVCVCVCVCITL</sequence>
<dbReference type="Proteomes" id="UP000314294">
    <property type="component" value="Unassembled WGS sequence"/>
</dbReference>
<evidence type="ECO:0000313" key="3">
    <source>
        <dbReference type="Proteomes" id="UP000314294"/>
    </source>
</evidence>
<organism evidence="2 3">
    <name type="scientific">Liparis tanakae</name>
    <name type="common">Tanaka's snailfish</name>
    <dbReference type="NCBI Taxonomy" id="230148"/>
    <lineage>
        <taxon>Eukaryota</taxon>
        <taxon>Metazoa</taxon>
        <taxon>Chordata</taxon>
        <taxon>Craniata</taxon>
        <taxon>Vertebrata</taxon>
        <taxon>Euteleostomi</taxon>
        <taxon>Actinopterygii</taxon>
        <taxon>Neopterygii</taxon>
        <taxon>Teleostei</taxon>
        <taxon>Neoteleostei</taxon>
        <taxon>Acanthomorphata</taxon>
        <taxon>Eupercaria</taxon>
        <taxon>Perciformes</taxon>
        <taxon>Cottioidei</taxon>
        <taxon>Cottales</taxon>
        <taxon>Liparidae</taxon>
        <taxon>Liparis</taxon>
    </lineage>
</organism>
<name>A0A4Z2FIS5_9TELE</name>